<evidence type="ECO:0000256" key="2">
    <source>
        <dbReference type="SAM" id="MobiDB-lite"/>
    </source>
</evidence>
<dbReference type="InterPro" id="IPR051147">
    <property type="entry name" value="CFAP_domain-containing"/>
</dbReference>
<feature type="coiled-coil region" evidence="1">
    <location>
        <begin position="23"/>
        <end position="50"/>
    </location>
</feature>
<dbReference type="EMBL" id="CADEAL010001767">
    <property type="protein sequence ID" value="CAB1435360.1"/>
    <property type="molecule type" value="Genomic_DNA"/>
</dbReference>
<protein>
    <submittedName>
        <fullName evidence="3">Uncharacterized protein</fullName>
    </submittedName>
</protein>
<evidence type="ECO:0000256" key="1">
    <source>
        <dbReference type="SAM" id="Coils"/>
    </source>
</evidence>
<gene>
    <name evidence="3" type="ORF">PLEPLA_LOCUS23440</name>
</gene>
<dbReference type="AlphaFoldDB" id="A0A9N7UPE5"/>
<dbReference type="PANTHER" id="PTHR21683:SF2">
    <property type="entry name" value="COILED-COIL DOMAIN-CONTAINING PROTEIN 42 LIKE-2-LIKE"/>
    <property type="match status" value="1"/>
</dbReference>
<organism evidence="3 4">
    <name type="scientific">Pleuronectes platessa</name>
    <name type="common">European plaice</name>
    <dbReference type="NCBI Taxonomy" id="8262"/>
    <lineage>
        <taxon>Eukaryota</taxon>
        <taxon>Metazoa</taxon>
        <taxon>Chordata</taxon>
        <taxon>Craniata</taxon>
        <taxon>Vertebrata</taxon>
        <taxon>Euteleostomi</taxon>
        <taxon>Actinopterygii</taxon>
        <taxon>Neopterygii</taxon>
        <taxon>Teleostei</taxon>
        <taxon>Neoteleostei</taxon>
        <taxon>Acanthomorphata</taxon>
        <taxon>Carangaria</taxon>
        <taxon>Pleuronectiformes</taxon>
        <taxon>Pleuronectoidei</taxon>
        <taxon>Pleuronectidae</taxon>
        <taxon>Pleuronectes</taxon>
    </lineage>
</organism>
<accession>A0A9N7UPE5</accession>
<keyword evidence="1" id="KW-0175">Coiled coil</keyword>
<dbReference type="Proteomes" id="UP001153269">
    <property type="component" value="Unassembled WGS sequence"/>
</dbReference>
<name>A0A9N7UPE5_PLEPL</name>
<evidence type="ECO:0000313" key="3">
    <source>
        <dbReference type="EMBL" id="CAB1435360.1"/>
    </source>
</evidence>
<proteinExistence type="predicted"/>
<evidence type="ECO:0000313" key="4">
    <source>
        <dbReference type="Proteomes" id="UP001153269"/>
    </source>
</evidence>
<sequence length="170" mass="19601">MCHSQFKDAELLADNLESQLHLREQLCQREREAEEQVELHRKALAALDNQQDLMQLQRSNQLSQLQARLDETNSGALIWERKWNTIQETAAKKILLLGQMKMATLNLYEATGGKIEGEEGVGMNDTEKQLDKIKMFIQDHQDIVQLHHTPSQTQRWTEPKSQKVPFSPLG</sequence>
<dbReference type="PANTHER" id="PTHR21683">
    <property type="entry name" value="COILED-COIL DOMAIN-CONTAINING PROTEIN 42 LIKE-2-LIKE-RELATED"/>
    <property type="match status" value="1"/>
</dbReference>
<feature type="region of interest" description="Disordered" evidence="2">
    <location>
        <begin position="149"/>
        <end position="170"/>
    </location>
</feature>
<comment type="caution">
    <text evidence="3">The sequence shown here is derived from an EMBL/GenBank/DDBJ whole genome shotgun (WGS) entry which is preliminary data.</text>
</comment>
<reference evidence="3" key="1">
    <citation type="submission" date="2020-03" db="EMBL/GenBank/DDBJ databases">
        <authorList>
            <person name="Weist P."/>
        </authorList>
    </citation>
    <scope>NUCLEOTIDE SEQUENCE</scope>
</reference>
<keyword evidence="4" id="KW-1185">Reference proteome</keyword>